<comment type="caution">
    <text evidence="2">The sequence shown here is derived from an EMBL/GenBank/DDBJ whole genome shotgun (WGS) entry which is preliminary data.</text>
</comment>
<dbReference type="Pfam" id="PF12773">
    <property type="entry name" value="DZR"/>
    <property type="match status" value="1"/>
</dbReference>
<evidence type="ECO:0000259" key="1">
    <source>
        <dbReference type="Pfam" id="PF12773"/>
    </source>
</evidence>
<organism evidence="2 3">
    <name type="scientific">Candidatus Wallbacteria bacterium GWC2_49_35</name>
    <dbReference type="NCBI Taxonomy" id="1817813"/>
    <lineage>
        <taxon>Bacteria</taxon>
        <taxon>Candidatus Walliibacteriota</taxon>
    </lineage>
</organism>
<sequence>MYCPECKVNYKGEFKYCVTCNEELLAGKICSHCHTANSESSRICNLCGEFIETDVKKLYSTAQTSLDKTYKVCPSCSQTFANNKIYCETCGGNLELKNGIAAELSYGRKKSLLSGILSYLKVY</sequence>
<dbReference type="AlphaFoldDB" id="A0A1F7WSY1"/>
<proteinExistence type="predicted"/>
<dbReference type="STRING" id="1817813.A2008_01695"/>
<reference evidence="2 3" key="1">
    <citation type="journal article" date="2016" name="Nat. Commun.">
        <title>Thousands of microbial genomes shed light on interconnected biogeochemical processes in an aquifer system.</title>
        <authorList>
            <person name="Anantharaman K."/>
            <person name="Brown C.T."/>
            <person name="Hug L.A."/>
            <person name="Sharon I."/>
            <person name="Castelle C.J."/>
            <person name="Probst A.J."/>
            <person name="Thomas B.C."/>
            <person name="Singh A."/>
            <person name="Wilkins M.J."/>
            <person name="Karaoz U."/>
            <person name="Brodie E.L."/>
            <person name="Williams K.H."/>
            <person name="Hubbard S.S."/>
            <person name="Banfield J.F."/>
        </authorList>
    </citation>
    <scope>NUCLEOTIDE SEQUENCE [LARGE SCALE GENOMIC DNA]</scope>
</reference>
<dbReference type="Proteomes" id="UP000178735">
    <property type="component" value="Unassembled WGS sequence"/>
</dbReference>
<dbReference type="EMBL" id="MGFH01000093">
    <property type="protein sequence ID" value="OGM05866.1"/>
    <property type="molecule type" value="Genomic_DNA"/>
</dbReference>
<accession>A0A1F7WSY1</accession>
<evidence type="ECO:0000313" key="3">
    <source>
        <dbReference type="Proteomes" id="UP000178735"/>
    </source>
</evidence>
<evidence type="ECO:0000313" key="2">
    <source>
        <dbReference type="EMBL" id="OGM05866.1"/>
    </source>
</evidence>
<feature type="domain" description="DZANK-type" evidence="1">
    <location>
        <begin position="3"/>
        <end position="48"/>
    </location>
</feature>
<gene>
    <name evidence="2" type="ORF">A2008_01695</name>
</gene>
<dbReference type="InterPro" id="IPR025874">
    <property type="entry name" value="DZR"/>
</dbReference>
<name>A0A1F7WSY1_9BACT</name>
<protein>
    <recommendedName>
        <fullName evidence="1">DZANK-type domain-containing protein</fullName>
    </recommendedName>
</protein>